<organism evidence="4 5">
    <name type="scientific">Ceraceosorus guamensis</name>
    <dbReference type="NCBI Taxonomy" id="1522189"/>
    <lineage>
        <taxon>Eukaryota</taxon>
        <taxon>Fungi</taxon>
        <taxon>Dikarya</taxon>
        <taxon>Basidiomycota</taxon>
        <taxon>Ustilaginomycotina</taxon>
        <taxon>Exobasidiomycetes</taxon>
        <taxon>Ceraceosorales</taxon>
        <taxon>Ceraceosoraceae</taxon>
        <taxon>Ceraceosorus</taxon>
    </lineage>
</organism>
<dbReference type="Gene3D" id="3.40.50.720">
    <property type="entry name" value="NAD(P)-binding Rossmann-like Domain"/>
    <property type="match status" value="2"/>
</dbReference>
<dbReference type="InParanoid" id="A0A316VRM8"/>
<dbReference type="FunCoup" id="A0A316VRM8">
    <property type="interactions" value="117"/>
</dbReference>
<dbReference type="PANTHER" id="PTHR43245">
    <property type="entry name" value="BIFUNCTIONAL POLYMYXIN RESISTANCE PROTEIN ARNA"/>
    <property type="match status" value="1"/>
</dbReference>
<dbReference type="SUPFAM" id="SSF51735">
    <property type="entry name" value="NAD(P)-binding Rossmann-fold domains"/>
    <property type="match status" value="2"/>
</dbReference>
<evidence type="ECO:0000259" key="3">
    <source>
        <dbReference type="Pfam" id="PF01073"/>
    </source>
</evidence>
<dbReference type="OrthoDB" id="10058185at2759"/>
<feature type="domain" description="3-beta hydroxysteroid dehydrogenase/isomerase" evidence="3">
    <location>
        <begin position="66"/>
        <end position="307"/>
    </location>
</feature>
<evidence type="ECO:0000313" key="5">
    <source>
        <dbReference type="Proteomes" id="UP000245783"/>
    </source>
</evidence>
<proteinExistence type="inferred from homology"/>
<name>A0A316VRM8_9BASI</name>
<evidence type="ECO:0000313" key="4">
    <source>
        <dbReference type="EMBL" id="PWN40162.1"/>
    </source>
</evidence>
<dbReference type="PANTHER" id="PTHR43245:SF51">
    <property type="entry name" value="SHORT CHAIN DEHYDROGENASE_REDUCTASE FAMILY 42E, MEMBER 2"/>
    <property type="match status" value="1"/>
</dbReference>
<keyword evidence="2" id="KW-0560">Oxidoreductase</keyword>
<dbReference type="Pfam" id="PF01073">
    <property type="entry name" value="3Beta_HSD"/>
    <property type="match status" value="1"/>
</dbReference>
<dbReference type="Proteomes" id="UP000245783">
    <property type="component" value="Unassembled WGS sequence"/>
</dbReference>
<gene>
    <name evidence="4" type="ORF">IE81DRAFT_325825</name>
</gene>
<evidence type="ECO:0000256" key="2">
    <source>
        <dbReference type="ARBA" id="ARBA00023002"/>
    </source>
</evidence>
<dbReference type="EMBL" id="KZ819427">
    <property type="protein sequence ID" value="PWN40162.1"/>
    <property type="molecule type" value="Genomic_DNA"/>
</dbReference>
<dbReference type="InterPro" id="IPR002225">
    <property type="entry name" value="3Beta_OHSteriod_DH/Estase"/>
</dbReference>
<comment type="similarity">
    <text evidence="1">Belongs to the 3-beta-HSD family.</text>
</comment>
<dbReference type="InterPro" id="IPR036291">
    <property type="entry name" value="NAD(P)-bd_dom_sf"/>
</dbReference>
<dbReference type="GO" id="GO:0006694">
    <property type="term" value="P:steroid biosynthetic process"/>
    <property type="evidence" value="ECO:0007669"/>
    <property type="project" value="InterPro"/>
</dbReference>
<sequence>MFGSGSAVQCSACGALRAKACGVWAVGCMRGQCARSPSRTAHSLLLFPPFFPTQMSTSAASAESHVVIGGSGFLGSAIVKALVGRGEKRVVNVDVRPPDEHSLSTTTITTAGSSFEKGDITNKQSLALLFASLKPDVVYHTASPLADSSSKQVYELVNVQGTQNVIEAAQEAGVKKLIFTSSASVIFDGTDLVNADERLPYPQRVFDEYSTTKARAEQLVLLANGEKNLKTCAIRPAGIFGPGDRQALPGFFKVLASGKINFQLGDNKNLFDWTYVDNVAHAHLLAADKLSSASPIYPEEFLASVHVPLKVAALTDKADRRVPTSESRLSPPGVPDFAADLPSTLTREQRGLDGQVPTIDVRSVARNKFDQFFLQEGVESINNPLPNVWDYAKEDPGVRVDGQVFHITNGQPMPFFDFPRALWKAYDGTIVDPARVWNVPVDLAFPIAAVQEWFGWIFGTKPDMTRFKITFSVSKRYYNIERARRALGYTPLVGMEEAIERSAKWWRDEQQRAAK</sequence>
<evidence type="ECO:0000256" key="1">
    <source>
        <dbReference type="ARBA" id="ARBA00009219"/>
    </source>
</evidence>
<dbReference type="GeneID" id="37036505"/>
<protein>
    <recommendedName>
        <fullName evidence="3">3-beta hydroxysteroid dehydrogenase/isomerase domain-containing protein</fullName>
    </recommendedName>
</protein>
<dbReference type="GO" id="GO:0016616">
    <property type="term" value="F:oxidoreductase activity, acting on the CH-OH group of donors, NAD or NADP as acceptor"/>
    <property type="evidence" value="ECO:0007669"/>
    <property type="project" value="InterPro"/>
</dbReference>
<keyword evidence="5" id="KW-1185">Reference proteome</keyword>
<accession>A0A316VRM8</accession>
<dbReference type="InterPro" id="IPR050177">
    <property type="entry name" value="Lipid_A_modif_metabolic_enz"/>
</dbReference>
<dbReference type="RefSeq" id="XP_025367322.1">
    <property type="nucleotide sequence ID" value="XM_025514635.1"/>
</dbReference>
<dbReference type="AlphaFoldDB" id="A0A316VRM8"/>
<reference evidence="4 5" key="1">
    <citation type="journal article" date="2018" name="Mol. Biol. Evol.">
        <title>Broad Genomic Sampling Reveals a Smut Pathogenic Ancestry of the Fungal Clade Ustilaginomycotina.</title>
        <authorList>
            <person name="Kijpornyongpan T."/>
            <person name="Mondo S.J."/>
            <person name="Barry K."/>
            <person name="Sandor L."/>
            <person name="Lee J."/>
            <person name="Lipzen A."/>
            <person name="Pangilinan J."/>
            <person name="LaButti K."/>
            <person name="Hainaut M."/>
            <person name="Henrissat B."/>
            <person name="Grigoriev I.V."/>
            <person name="Spatafora J.W."/>
            <person name="Aime M.C."/>
        </authorList>
    </citation>
    <scope>NUCLEOTIDE SEQUENCE [LARGE SCALE GENOMIC DNA]</scope>
    <source>
        <strain evidence="4 5">MCA 4658</strain>
    </source>
</reference>
<dbReference type="STRING" id="1522189.A0A316VRM8"/>